<dbReference type="RefSeq" id="WP_078788314.1">
    <property type="nucleotide sequence ID" value="NZ_FMTO01000033.1"/>
</dbReference>
<sequence>MTKEEIIEFCEMKAELESENEDIYEAIIKTLEQEPCEDCISREAVLDLAEKGLLISNGNYESVCKAINDLPSVTPTRKKGKWEFEKTIFDRLGLTVRCPSCRKRWKTYDEIRWKKENRFCPNCGARMAESEE</sequence>
<proteinExistence type="predicted"/>
<evidence type="ECO:0000313" key="1">
    <source>
        <dbReference type="EMBL" id="SKA08110.1"/>
    </source>
</evidence>
<protein>
    <submittedName>
        <fullName evidence="1">Uncharacterized protein</fullName>
    </submittedName>
</protein>
<reference evidence="1 2" key="1">
    <citation type="submission" date="2017-02" db="EMBL/GenBank/DDBJ databases">
        <authorList>
            <person name="Peterson S.W."/>
        </authorList>
    </citation>
    <scope>NUCLEOTIDE SEQUENCE [LARGE SCALE GENOMIC DNA]</scope>
    <source>
        <strain evidence="1 2">ATCC 17233</strain>
    </source>
</reference>
<dbReference type="Proteomes" id="UP000189857">
    <property type="component" value="Unassembled WGS sequence"/>
</dbReference>
<organism evidence="1 2">
    <name type="scientific">Eubacterium ruminantium</name>
    <dbReference type="NCBI Taxonomy" id="42322"/>
    <lineage>
        <taxon>Bacteria</taxon>
        <taxon>Bacillati</taxon>
        <taxon>Bacillota</taxon>
        <taxon>Clostridia</taxon>
        <taxon>Eubacteriales</taxon>
        <taxon>Eubacteriaceae</taxon>
        <taxon>Eubacterium</taxon>
    </lineage>
</organism>
<dbReference type="EMBL" id="FUXA01000030">
    <property type="protein sequence ID" value="SKA08110.1"/>
    <property type="molecule type" value="Genomic_DNA"/>
</dbReference>
<gene>
    <name evidence="1" type="ORF">SAMN02745110_02548</name>
</gene>
<keyword evidence="2" id="KW-1185">Reference proteome</keyword>
<dbReference type="AlphaFoldDB" id="A0A1T4QWF8"/>
<accession>A0A1T4QWF8</accession>
<name>A0A1T4QWF8_9FIRM</name>
<dbReference type="OrthoDB" id="9788304at2"/>
<evidence type="ECO:0000313" key="2">
    <source>
        <dbReference type="Proteomes" id="UP000189857"/>
    </source>
</evidence>